<dbReference type="AlphaFoldDB" id="A0A087HJZ6"/>
<evidence type="ECO:0000256" key="2">
    <source>
        <dbReference type="SAM" id="MobiDB-lite"/>
    </source>
</evidence>
<dbReference type="EMBL" id="CM002870">
    <property type="protein sequence ID" value="KFK42448.1"/>
    <property type="molecule type" value="Genomic_DNA"/>
</dbReference>
<gene>
    <name evidence="4" type="ordered locus">AALP_Aa2g258000</name>
</gene>
<dbReference type="OrthoDB" id="786951at2759"/>
<dbReference type="SMART" id="SM00358">
    <property type="entry name" value="DSRM"/>
    <property type="match status" value="1"/>
</dbReference>
<feature type="compositionally biased region" description="Basic and acidic residues" evidence="2">
    <location>
        <begin position="74"/>
        <end position="95"/>
    </location>
</feature>
<keyword evidence="5" id="KW-1185">Reference proteome</keyword>
<dbReference type="Gramene" id="KFK42448">
    <property type="protein sequence ID" value="KFK42448"/>
    <property type="gene ID" value="AALP_AA2G258000"/>
</dbReference>
<proteinExistence type="predicted"/>
<dbReference type="SUPFAM" id="SSF54768">
    <property type="entry name" value="dsRNA-binding domain-like"/>
    <property type="match status" value="1"/>
</dbReference>
<feature type="region of interest" description="Disordered" evidence="2">
    <location>
        <begin position="70"/>
        <end position="98"/>
    </location>
</feature>
<dbReference type="Proteomes" id="UP000029120">
    <property type="component" value="Chromosome 2"/>
</dbReference>
<accession>A0A087HJZ6</accession>
<dbReference type="OMA" id="YECCKVD"/>
<evidence type="ECO:0000313" key="5">
    <source>
        <dbReference type="Proteomes" id="UP000029120"/>
    </source>
</evidence>
<reference evidence="5" key="1">
    <citation type="journal article" date="2015" name="Nat. Plants">
        <title>Genome expansion of Arabis alpina linked with retrotransposition and reduced symmetric DNA methylation.</title>
        <authorList>
            <person name="Willing E.M."/>
            <person name="Rawat V."/>
            <person name="Mandakova T."/>
            <person name="Maumus F."/>
            <person name="James G.V."/>
            <person name="Nordstroem K.J."/>
            <person name="Becker C."/>
            <person name="Warthmann N."/>
            <person name="Chica C."/>
            <person name="Szarzynska B."/>
            <person name="Zytnicki M."/>
            <person name="Albani M.C."/>
            <person name="Kiefer C."/>
            <person name="Bergonzi S."/>
            <person name="Castaings L."/>
            <person name="Mateos J.L."/>
            <person name="Berns M.C."/>
            <person name="Bujdoso N."/>
            <person name="Piofczyk T."/>
            <person name="de Lorenzo L."/>
            <person name="Barrero-Sicilia C."/>
            <person name="Mateos I."/>
            <person name="Piednoel M."/>
            <person name="Hagmann J."/>
            <person name="Chen-Min-Tao R."/>
            <person name="Iglesias-Fernandez R."/>
            <person name="Schuster S.C."/>
            <person name="Alonso-Blanco C."/>
            <person name="Roudier F."/>
            <person name="Carbonero P."/>
            <person name="Paz-Ares J."/>
            <person name="Davis S.J."/>
            <person name="Pecinka A."/>
            <person name="Quesneville H."/>
            <person name="Colot V."/>
            <person name="Lysak M.A."/>
            <person name="Weigel D."/>
            <person name="Coupland G."/>
            <person name="Schneeberger K."/>
        </authorList>
    </citation>
    <scope>NUCLEOTIDE SEQUENCE [LARGE SCALE GENOMIC DNA]</scope>
    <source>
        <strain evidence="5">cv. Pajares</strain>
    </source>
</reference>
<evidence type="ECO:0000256" key="1">
    <source>
        <dbReference type="PROSITE-ProRule" id="PRU00266"/>
    </source>
</evidence>
<dbReference type="eggNOG" id="ENOG502S4Z9">
    <property type="taxonomic scope" value="Eukaryota"/>
</dbReference>
<dbReference type="Gene3D" id="3.30.160.20">
    <property type="match status" value="1"/>
</dbReference>
<protein>
    <recommendedName>
        <fullName evidence="3">DRBM domain-containing protein</fullName>
    </recommendedName>
</protein>
<name>A0A087HJZ6_ARAAL</name>
<dbReference type="GO" id="GO:0003723">
    <property type="term" value="F:RNA binding"/>
    <property type="evidence" value="ECO:0007669"/>
    <property type="project" value="UniProtKB-UniRule"/>
</dbReference>
<evidence type="ECO:0000313" key="4">
    <source>
        <dbReference type="EMBL" id="KFK42448.1"/>
    </source>
</evidence>
<dbReference type="Pfam" id="PF14709">
    <property type="entry name" value="DND1_DSRM"/>
    <property type="match status" value="1"/>
</dbReference>
<keyword evidence="1" id="KW-0694">RNA-binding</keyword>
<sequence length="184" mass="20887">MEDHKTKKLSKRSIISLKDIPPLVPSSIPRNSYSSLKPRTMMVNEVVEEGNVNFSFSNIQIDPNSTRSVNVTQEKQHVLKPEEEDKSKFKDESKKGSAKSVLNEICTSKRWKPPVYECCKVDGPSHMRLFTYKVVVEMRDTSGKSVLECFGDPKCKKKAAAEYAAEGALWYLEQVTRNQTKPSQ</sequence>
<organism evidence="4 5">
    <name type="scientific">Arabis alpina</name>
    <name type="common">Alpine rock-cress</name>
    <dbReference type="NCBI Taxonomy" id="50452"/>
    <lineage>
        <taxon>Eukaryota</taxon>
        <taxon>Viridiplantae</taxon>
        <taxon>Streptophyta</taxon>
        <taxon>Embryophyta</taxon>
        <taxon>Tracheophyta</taxon>
        <taxon>Spermatophyta</taxon>
        <taxon>Magnoliopsida</taxon>
        <taxon>eudicotyledons</taxon>
        <taxon>Gunneridae</taxon>
        <taxon>Pentapetalae</taxon>
        <taxon>rosids</taxon>
        <taxon>malvids</taxon>
        <taxon>Brassicales</taxon>
        <taxon>Brassicaceae</taxon>
        <taxon>Arabideae</taxon>
        <taxon>Arabis</taxon>
    </lineage>
</organism>
<feature type="domain" description="DRBM" evidence="3">
    <location>
        <begin position="97"/>
        <end position="174"/>
    </location>
</feature>
<dbReference type="PROSITE" id="PS50137">
    <property type="entry name" value="DS_RBD"/>
    <property type="match status" value="1"/>
</dbReference>
<evidence type="ECO:0000259" key="3">
    <source>
        <dbReference type="PROSITE" id="PS50137"/>
    </source>
</evidence>
<dbReference type="InterPro" id="IPR014720">
    <property type="entry name" value="dsRBD_dom"/>
</dbReference>